<proteinExistence type="predicted"/>
<dbReference type="Pfam" id="PF07191">
    <property type="entry name" value="Zn_ribbon_6"/>
    <property type="match status" value="1"/>
</dbReference>
<dbReference type="InterPro" id="IPR010807">
    <property type="entry name" value="YfgJ-like"/>
</dbReference>
<name>A0ABT4YT52_9VIBR</name>
<dbReference type="EMBL" id="JAQLOI010000001">
    <property type="protein sequence ID" value="MDB1124732.1"/>
    <property type="molecule type" value="Genomic_DNA"/>
</dbReference>
<protein>
    <submittedName>
        <fullName evidence="1">Zinc ribbon domain-containing protein</fullName>
    </submittedName>
</protein>
<evidence type="ECO:0000313" key="1">
    <source>
        <dbReference type="EMBL" id="MDB1124732.1"/>
    </source>
</evidence>
<evidence type="ECO:0000313" key="2">
    <source>
        <dbReference type="Proteomes" id="UP001210678"/>
    </source>
</evidence>
<dbReference type="Proteomes" id="UP001210678">
    <property type="component" value="Unassembled WGS sequence"/>
</dbReference>
<keyword evidence="2" id="KW-1185">Reference proteome</keyword>
<reference evidence="1 2" key="1">
    <citation type="submission" date="2023-01" db="EMBL/GenBank/DDBJ databases">
        <title>Vibrio sp. KJ40-1 sp.nov, isolated from marine algae.</title>
        <authorList>
            <person name="Butt M."/>
            <person name="Kim J.M.J."/>
            <person name="Jeon C.O.C."/>
        </authorList>
    </citation>
    <scope>NUCLEOTIDE SEQUENCE [LARGE SCALE GENOMIC DNA]</scope>
    <source>
        <strain evidence="1 2">KJ40-1</strain>
    </source>
</reference>
<sequence>MSAENTCPKCNKELMWDAGSYRCDDCDASYSKVAFCPKCDAELEKLQACGSVSYFCNSCNEMKSKSAVRVEFQIKG</sequence>
<dbReference type="SUPFAM" id="SSF161187">
    <property type="entry name" value="YfgJ-like"/>
    <property type="match status" value="1"/>
</dbReference>
<gene>
    <name evidence="1" type="ORF">PGX00_14170</name>
</gene>
<dbReference type="RefSeq" id="WP_272137531.1">
    <property type="nucleotide sequence ID" value="NZ_JAQLOI010000001.1"/>
</dbReference>
<organism evidence="1 2">
    <name type="scientific">Vibrio algarum</name>
    <dbReference type="NCBI Taxonomy" id="3020714"/>
    <lineage>
        <taxon>Bacteria</taxon>
        <taxon>Pseudomonadati</taxon>
        <taxon>Pseudomonadota</taxon>
        <taxon>Gammaproteobacteria</taxon>
        <taxon>Vibrionales</taxon>
        <taxon>Vibrionaceae</taxon>
        <taxon>Vibrio</taxon>
    </lineage>
</organism>
<accession>A0ABT4YT52</accession>
<dbReference type="Gene3D" id="2.10.290.10">
    <property type="entry name" value="YfgJ-like"/>
    <property type="match status" value="1"/>
</dbReference>
<dbReference type="InterPro" id="IPR029037">
    <property type="entry name" value="DUF1407/YfgJ-like_sf"/>
</dbReference>
<comment type="caution">
    <text evidence="1">The sequence shown here is derived from an EMBL/GenBank/DDBJ whole genome shotgun (WGS) entry which is preliminary data.</text>
</comment>